<evidence type="ECO:0008006" key="4">
    <source>
        <dbReference type="Google" id="ProtNLM"/>
    </source>
</evidence>
<dbReference type="STRING" id="1121357.SAMN05661109_02620"/>
<accession>A0A1H9WA74</accession>
<organism evidence="2 3">
    <name type="scientific">Corynebacterium cystitidis DSM 20524</name>
    <dbReference type="NCBI Taxonomy" id="1121357"/>
    <lineage>
        <taxon>Bacteria</taxon>
        <taxon>Bacillati</taxon>
        <taxon>Actinomycetota</taxon>
        <taxon>Actinomycetes</taxon>
        <taxon>Mycobacteriales</taxon>
        <taxon>Corynebacteriaceae</taxon>
        <taxon>Corynebacterium</taxon>
    </lineage>
</organism>
<dbReference type="EMBL" id="FOGQ01000019">
    <property type="protein sequence ID" value="SES30808.1"/>
    <property type="molecule type" value="Genomic_DNA"/>
</dbReference>
<feature type="non-terminal residue" evidence="2">
    <location>
        <position position="79"/>
    </location>
</feature>
<dbReference type="InterPro" id="IPR009057">
    <property type="entry name" value="Homeodomain-like_sf"/>
</dbReference>
<dbReference type="InterPro" id="IPR036388">
    <property type="entry name" value="WH-like_DNA-bd_sf"/>
</dbReference>
<dbReference type="Gene3D" id="1.10.10.10">
    <property type="entry name" value="Winged helix-like DNA-binding domain superfamily/Winged helix DNA-binding domain"/>
    <property type="match status" value="1"/>
</dbReference>
<proteinExistence type="predicted"/>
<dbReference type="Proteomes" id="UP000198929">
    <property type="component" value="Unassembled WGS sequence"/>
</dbReference>
<feature type="region of interest" description="Disordered" evidence="1">
    <location>
        <begin position="54"/>
        <end position="79"/>
    </location>
</feature>
<feature type="compositionally biased region" description="Basic and acidic residues" evidence="1">
    <location>
        <begin position="66"/>
        <end position="79"/>
    </location>
</feature>
<dbReference type="AlphaFoldDB" id="A0A1H9WA74"/>
<gene>
    <name evidence="2" type="ORF">SAMN05661109_02620</name>
</gene>
<name>A0A1H9WA74_9CORY</name>
<reference evidence="3" key="1">
    <citation type="submission" date="2016-10" db="EMBL/GenBank/DDBJ databases">
        <authorList>
            <person name="Varghese N."/>
            <person name="Submissions S."/>
        </authorList>
    </citation>
    <scope>NUCLEOTIDE SEQUENCE [LARGE SCALE GENOMIC DNA]</scope>
    <source>
        <strain evidence="3">DSM 20524</strain>
    </source>
</reference>
<sequence length="79" mass="8994">MAISPYDQETRERAVRMYFDILSDGVPSKAAAIRDVEAKTGIKASTLRNWTRKAEHDNEEAIEVSEADKDAELKKLRKE</sequence>
<dbReference type="SUPFAM" id="SSF46689">
    <property type="entry name" value="Homeodomain-like"/>
    <property type="match status" value="1"/>
</dbReference>
<protein>
    <recommendedName>
        <fullName evidence="4">Transposase</fullName>
    </recommendedName>
</protein>
<evidence type="ECO:0000313" key="2">
    <source>
        <dbReference type="EMBL" id="SES30808.1"/>
    </source>
</evidence>
<evidence type="ECO:0000313" key="3">
    <source>
        <dbReference type="Proteomes" id="UP000198929"/>
    </source>
</evidence>
<evidence type="ECO:0000256" key="1">
    <source>
        <dbReference type="SAM" id="MobiDB-lite"/>
    </source>
</evidence>
<keyword evidence="3" id="KW-1185">Reference proteome</keyword>